<accession>A0A0E9UU25</accession>
<organism evidence="1">
    <name type="scientific">Anguilla anguilla</name>
    <name type="common">European freshwater eel</name>
    <name type="synonym">Muraena anguilla</name>
    <dbReference type="NCBI Taxonomy" id="7936"/>
    <lineage>
        <taxon>Eukaryota</taxon>
        <taxon>Metazoa</taxon>
        <taxon>Chordata</taxon>
        <taxon>Craniata</taxon>
        <taxon>Vertebrata</taxon>
        <taxon>Euteleostomi</taxon>
        <taxon>Actinopterygii</taxon>
        <taxon>Neopterygii</taxon>
        <taxon>Teleostei</taxon>
        <taxon>Anguilliformes</taxon>
        <taxon>Anguillidae</taxon>
        <taxon>Anguilla</taxon>
    </lineage>
</organism>
<evidence type="ECO:0000313" key="1">
    <source>
        <dbReference type="EMBL" id="JAH69364.1"/>
    </source>
</evidence>
<reference evidence="1" key="1">
    <citation type="submission" date="2014-11" db="EMBL/GenBank/DDBJ databases">
        <authorList>
            <person name="Amaro Gonzalez C."/>
        </authorList>
    </citation>
    <scope>NUCLEOTIDE SEQUENCE</scope>
</reference>
<dbReference type="AlphaFoldDB" id="A0A0E9UU25"/>
<proteinExistence type="predicted"/>
<protein>
    <submittedName>
        <fullName evidence="1">Uncharacterized protein</fullName>
    </submittedName>
</protein>
<name>A0A0E9UU25_ANGAN</name>
<dbReference type="EMBL" id="GBXM01039213">
    <property type="protein sequence ID" value="JAH69364.1"/>
    <property type="molecule type" value="Transcribed_RNA"/>
</dbReference>
<sequence length="46" mass="5377">MSNYSRLQNLDLARSEWPSGVICKLDYNCRLVAVYVQQTIRVVNFL</sequence>
<reference evidence="1" key="2">
    <citation type="journal article" date="2015" name="Fish Shellfish Immunol.">
        <title>Early steps in the European eel (Anguilla anguilla)-Vibrio vulnificus interaction in the gills: Role of the RtxA13 toxin.</title>
        <authorList>
            <person name="Callol A."/>
            <person name="Pajuelo D."/>
            <person name="Ebbesson L."/>
            <person name="Teles M."/>
            <person name="MacKenzie S."/>
            <person name="Amaro C."/>
        </authorList>
    </citation>
    <scope>NUCLEOTIDE SEQUENCE</scope>
</reference>